<protein>
    <submittedName>
        <fullName evidence="3">Helix-turn-helix domain-containing protein</fullName>
    </submittedName>
</protein>
<dbReference type="GO" id="GO:0003677">
    <property type="term" value="F:DNA binding"/>
    <property type="evidence" value="ECO:0007669"/>
    <property type="project" value="UniProtKB-KW"/>
</dbReference>
<evidence type="ECO:0000259" key="2">
    <source>
        <dbReference type="PROSITE" id="PS50943"/>
    </source>
</evidence>
<comment type="caution">
    <text evidence="3">The sequence shown here is derived from an EMBL/GenBank/DDBJ whole genome shotgun (WGS) entry which is preliminary data.</text>
</comment>
<evidence type="ECO:0000256" key="1">
    <source>
        <dbReference type="ARBA" id="ARBA00023125"/>
    </source>
</evidence>
<evidence type="ECO:0000313" key="4">
    <source>
        <dbReference type="Proteomes" id="UP000539372"/>
    </source>
</evidence>
<dbReference type="GO" id="GO:0005829">
    <property type="term" value="C:cytosol"/>
    <property type="evidence" value="ECO:0007669"/>
    <property type="project" value="TreeGrafter"/>
</dbReference>
<reference evidence="3 4" key="1">
    <citation type="submission" date="2020-04" db="EMBL/GenBank/DDBJ databases">
        <title>Rhodospirillaceae bacterium KN72 isolated from deep sea.</title>
        <authorList>
            <person name="Zhang D.-C."/>
        </authorList>
    </citation>
    <scope>NUCLEOTIDE SEQUENCE [LARGE SCALE GENOMIC DNA]</scope>
    <source>
        <strain evidence="3 4">KN72</strain>
    </source>
</reference>
<dbReference type="Proteomes" id="UP000539372">
    <property type="component" value="Unassembled WGS sequence"/>
</dbReference>
<dbReference type="AlphaFoldDB" id="A0A7Y0E3W9"/>
<dbReference type="PANTHER" id="PTHR46797">
    <property type="entry name" value="HTH-TYPE TRANSCRIPTIONAL REGULATOR"/>
    <property type="match status" value="1"/>
</dbReference>
<dbReference type="CDD" id="cd02209">
    <property type="entry name" value="cupin_XRE_C"/>
    <property type="match status" value="1"/>
</dbReference>
<feature type="domain" description="HTH cro/C1-type" evidence="2">
    <location>
        <begin position="15"/>
        <end position="69"/>
    </location>
</feature>
<dbReference type="InterPro" id="IPR014710">
    <property type="entry name" value="RmlC-like_jellyroll"/>
</dbReference>
<dbReference type="InterPro" id="IPR013096">
    <property type="entry name" value="Cupin_2"/>
</dbReference>
<dbReference type="Pfam" id="PF07883">
    <property type="entry name" value="Cupin_2"/>
    <property type="match status" value="1"/>
</dbReference>
<dbReference type="PROSITE" id="PS50943">
    <property type="entry name" value="HTH_CROC1"/>
    <property type="match status" value="1"/>
</dbReference>
<organism evidence="3 4">
    <name type="scientific">Pacificispira spongiicola</name>
    <dbReference type="NCBI Taxonomy" id="2729598"/>
    <lineage>
        <taxon>Bacteria</taxon>
        <taxon>Pseudomonadati</taxon>
        <taxon>Pseudomonadota</taxon>
        <taxon>Alphaproteobacteria</taxon>
        <taxon>Rhodospirillales</taxon>
        <taxon>Rhodospirillaceae</taxon>
        <taxon>Pacificispira</taxon>
    </lineage>
</organism>
<dbReference type="SUPFAM" id="SSF47413">
    <property type="entry name" value="lambda repressor-like DNA-binding domains"/>
    <property type="match status" value="1"/>
</dbReference>
<dbReference type="InterPro" id="IPR050807">
    <property type="entry name" value="TransReg_Diox_bact_type"/>
</dbReference>
<name>A0A7Y0E3W9_9PROT</name>
<gene>
    <name evidence="3" type="ORF">HH303_19565</name>
</gene>
<dbReference type="InterPro" id="IPR010982">
    <property type="entry name" value="Lambda_DNA-bd_dom_sf"/>
</dbReference>
<dbReference type="CDD" id="cd00093">
    <property type="entry name" value="HTH_XRE"/>
    <property type="match status" value="1"/>
</dbReference>
<keyword evidence="1" id="KW-0238">DNA-binding</keyword>
<dbReference type="Gene3D" id="2.60.120.10">
    <property type="entry name" value="Jelly Rolls"/>
    <property type="match status" value="1"/>
</dbReference>
<evidence type="ECO:0000313" key="3">
    <source>
        <dbReference type="EMBL" id="NMM46698.1"/>
    </source>
</evidence>
<dbReference type="RefSeq" id="WP_169627091.1">
    <property type="nucleotide sequence ID" value="NZ_JABBNT010000008.1"/>
</dbReference>
<dbReference type="InterPro" id="IPR001387">
    <property type="entry name" value="Cro/C1-type_HTH"/>
</dbReference>
<dbReference type="SMART" id="SM00530">
    <property type="entry name" value="HTH_XRE"/>
    <property type="match status" value="1"/>
</dbReference>
<proteinExistence type="predicted"/>
<dbReference type="PANTHER" id="PTHR46797:SF1">
    <property type="entry name" value="METHYLPHOSPHONATE SYNTHASE"/>
    <property type="match status" value="1"/>
</dbReference>
<dbReference type="Pfam" id="PF01381">
    <property type="entry name" value="HTH_3"/>
    <property type="match status" value="1"/>
</dbReference>
<dbReference type="GO" id="GO:0003700">
    <property type="term" value="F:DNA-binding transcription factor activity"/>
    <property type="evidence" value="ECO:0007669"/>
    <property type="project" value="TreeGrafter"/>
</dbReference>
<accession>A0A7Y0E3W9</accession>
<keyword evidence="4" id="KW-1185">Reference proteome</keyword>
<sequence>MKETLLPPPRLGEMVRDARKAHRLTLEQVSERSGVSKSMLSQVERGTVNPTFSVVWNIMQALGLEMADLVDETSDAAVPVVEHTHAYSTPTRKSQDGLVTLSMLSPYRTVLPMEWYEMRLEPGGELVSEAHATGTYEHLTCLDGSVSITVGDTRVEGRAGDTLRYRADWPHTIANTAEAPSRAILVVALPQQYASPRERS</sequence>
<dbReference type="SUPFAM" id="SSF51182">
    <property type="entry name" value="RmlC-like cupins"/>
    <property type="match status" value="1"/>
</dbReference>
<dbReference type="Gene3D" id="1.10.260.40">
    <property type="entry name" value="lambda repressor-like DNA-binding domains"/>
    <property type="match status" value="1"/>
</dbReference>
<dbReference type="InterPro" id="IPR011051">
    <property type="entry name" value="RmlC_Cupin_sf"/>
</dbReference>
<dbReference type="EMBL" id="JABBNT010000008">
    <property type="protein sequence ID" value="NMM46698.1"/>
    <property type="molecule type" value="Genomic_DNA"/>
</dbReference>